<dbReference type="EMBL" id="NRRY01000012">
    <property type="protein sequence ID" value="MBK1618608.1"/>
    <property type="molecule type" value="Genomic_DNA"/>
</dbReference>
<feature type="transmembrane region" description="Helical" evidence="1">
    <location>
        <begin position="65"/>
        <end position="90"/>
    </location>
</feature>
<dbReference type="RefSeq" id="WP_200242529.1">
    <property type="nucleotide sequence ID" value="NZ_JAXUFI010000028.1"/>
</dbReference>
<gene>
    <name evidence="2" type="ORF">CKO42_09210</name>
</gene>
<reference evidence="2 3" key="1">
    <citation type="journal article" date="2020" name="Microorganisms">
        <title>Osmotic Adaptation and Compatible Solute Biosynthesis of Phototrophic Bacteria as Revealed from Genome Analyses.</title>
        <authorList>
            <person name="Imhoff J.F."/>
            <person name="Rahn T."/>
            <person name="Kunzel S."/>
            <person name="Keller A."/>
            <person name="Neulinger S.C."/>
        </authorList>
    </citation>
    <scope>NUCLEOTIDE SEQUENCE [LARGE SCALE GENOMIC DNA]</scope>
    <source>
        <strain evidence="2 3">DSM 25653</strain>
    </source>
</reference>
<dbReference type="Pfam" id="PF06897">
    <property type="entry name" value="DUF1269"/>
    <property type="match status" value="1"/>
</dbReference>
<evidence type="ECO:0000313" key="3">
    <source>
        <dbReference type="Proteomes" id="UP001138768"/>
    </source>
</evidence>
<protein>
    <recommendedName>
        <fullName evidence="4">DUF1269 domain-containing protein</fullName>
    </recommendedName>
</protein>
<keyword evidence="1" id="KW-0812">Transmembrane</keyword>
<proteinExistence type="predicted"/>
<dbReference type="AlphaFoldDB" id="A0A9X0W7V9"/>
<name>A0A9X0W7V9_9GAMM</name>
<evidence type="ECO:0000313" key="2">
    <source>
        <dbReference type="EMBL" id="MBK1618608.1"/>
    </source>
</evidence>
<keyword evidence="3" id="KW-1185">Reference proteome</keyword>
<accession>A0A9X0W7V9</accession>
<evidence type="ECO:0000256" key="1">
    <source>
        <dbReference type="SAM" id="Phobius"/>
    </source>
</evidence>
<dbReference type="Proteomes" id="UP001138768">
    <property type="component" value="Unassembled WGS sequence"/>
</dbReference>
<comment type="caution">
    <text evidence="2">The sequence shown here is derived from an EMBL/GenBank/DDBJ whole genome shotgun (WGS) entry which is preliminary data.</text>
</comment>
<keyword evidence="1" id="KW-0472">Membrane</keyword>
<evidence type="ECO:0008006" key="4">
    <source>
        <dbReference type="Google" id="ProtNLM"/>
    </source>
</evidence>
<sequence length="169" mass="18172">MSDLVVVSFPDQELAFELRAELAKMQKSYLIDIEDIVVATRDEKGKVKLHQAVNLTSAGAVGGGFWGMLIGLLFLNPLLGAAIGAGAGALSGKFTDIGINDEFMKGLAEHFQPGCAAVFVLVRKVTADKVLEGLSEFRGKGKVLQTSLEKDREDTLRAFLEDQSLETSV</sequence>
<dbReference type="InterPro" id="IPR009200">
    <property type="entry name" value="DUF1269_membrane"/>
</dbReference>
<keyword evidence="1" id="KW-1133">Transmembrane helix</keyword>
<organism evidence="2 3">
    <name type="scientific">Lamprobacter modestohalophilus</name>
    <dbReference type="NCBI Taxonomy" id="1064514"/>
    <lineage>
        <taxon>Bacteria</taxon>
        <taxon>Pseudomonadati</taxon>
        <taxon>Pseudomonadota</taxon>
        <taxon>Gammaproteobacteria</taxon>
        <taxon>Chromatiales</taxon>
        <taxon>Chromatiaceae</taxon>
        <taxon>Lamprobacter</taxon>
    </lineage>
</organism>